<dbReference type="Pfam" id="PF09728">
    <property type="entry name" value="Taxilin"/>
    <property type="match status" value="1"/>
</dbReference>
<dbReference type="Ensembl" id="ENSXETT00000089269">
    <property type="protein sequence ID" value="ENSXETP00000083458"/>
    <property type="gene ID" value="ENSXETG00000039240"/>
</dbReference>
<reference evidence="4" key="1">
    <citation type="journal article" date="2010" name="Science">
        <title>The genome of the Western clawed frog Xenopus tropicalis.</title>
        <authorList>
            <person name="Hellsten U."/>
            <person name="Harland R.M."/>
            <person name="Gilchrist M.J."/>
            <person name="Hendrix D."/>
            <person name="Jurka J."/>
            <person name="Kapitonov V."/>
            <person name="Ovcharenko I."/>
            <person name="Putnam N.H."/>
            <person name="Shu S."/>
            <person name="Taher L."/>
            <person name="Blitz I.L."/>
            <person name="Blumberg B."/>
            <person name="Dichmann D.S."/>
            <person name="Dubchak I."/>
            <person name="Amaya E."/>
            <person name="Detter J.C."/>
            <person name="Fletcher R."/>
            <person name="Gerhard D.S."/>
            <person name="Goodstein D."/>
            <person name="Graves T."/>
            <person name="Grigoriev I.V."/>
            <person name="Grimwood J."/>
            <person name="Kawashima T."/>
            <person name="Lindquist E."/>
            <person name="Lucas S.M."/>
            <person name="Mead P.E."/>
            <person name="Mitros T."/>
            <person name="Ogino H."/>
            <person name="Ohta Y."/>
            <person name="Poliakov A.V."/>
            <person name="Pollet N."/>
            <person name="Robert J."/>
            <person name="Salamov A."/>
            <person name="Sater A.K."/>
            <person name="Schmutz J."/>
            <person name="Terry A."/>
            <person name="Vize P.D."/>
            <person name="Warren W.C."/>
            <person name="Wells D."/>
            <person name="Wills A."/>
            <person name="Wilson R.K."/>
            <person name="Zimmerman L.B."/>
            <person name="Zorn A.M."/>
            <person name="Grainger R."/>
            <person name="Grammer T."/>
            <person name="Khokha M.K."/>
            <person name="Richardson P.M."/>
            <person name="Rokhsar D.S."/>
        </authorList>
    </citation>
    <scope>NUCLEOTIDE SEQUENCE [LARGE SCALE GENOMIC DNA]</scope>
    <source>
        <strain evidence="4">Nigerian</strain>
    </source>
</reference>
<dbReference type="PANTHER" id="PTHR16127:SF10">
    <property type="entry name" value="BETA-TAXILIN"/>
    <property type="match status" value="1"/>
</dbReference>
<dbReference type="GeneTree" id="ENSGT00940000157418"/>
<dbReference type="GO" id="GO:0019905">
    <property type="term" value="F:syntaxin binding"/>
    <property type="evidence" value="ECO:0007669"/>
    <property type="project" value="InterPro"/>
</dbReference>
<feature type="region of interest" description="Disordered" evidence="3">
    <location>
        <begin position="572"/>
        <end position="593"/>
    </location>
</feature>
<dbReference type="InterPro" id="IPR026183">
    <property type="entry name" value="Taxilin_fam"/>
</dbReference>
<evidence type="ECO:0000313" key="6">
    <source>
        <dbReference type="RefSeq" id="XP_002937003.2"/>
    </source>
</evidence>
<gene>
    <name evidence="4 6 7" type="primary">txlnb</name>
</gene>
<sequence length="593" mass="69235">MSCLFLQLSLFRSRCLHRLYFLLFFKSSMEKMENNNGISQPEEKSTSSGNKRMDFLWQNCQESQASGPTVEKGTGPQTEIDVHDIAEDLNRQLEDIIQTYGSSVADKTQSVELPIKEEPLNDDAECEDDIEEAKEKISSSDVMSTKMPVNKEQKLEKTIIKGLGKDATLLLQSVNKLSTAEEKIEALIKKYAEMLEEYRSEQKQLKLLQKRQVHLIKEKDQLQSEHSKAILARSKLESLCRELQRHNKTLKEETIQHAREDEEKRKEITNHFQSTLTEIQTQIEQQSERNTKLCQENAELAEKLKNIVGQYELREEHLDKVFKQRDLQQKLVDARLEQAQEMMKEAEAKHKREKDFLLTQAAEWKLQSKMLKEQEAVLKTQITLYSERFDEFQNSLTKSNDVFSTFKKEMEKMTKKMKKLEKDTSTWKTRFENCNKALLDMIEEKSVRAKEYDCFTLKIQRLEKLCRALQEERIELYRKIKEAKVHEIEEDEDDVNIDTEDICAADHNENNTSEQSTIDDKIIKNLETAFMVTHHLVDMPEELSLECLKSDPSNFSEVENLVQGACCPEVFERQPLHEKPQQAETDDDMEAVD</sequence>
<proteinExistence type="inferred from homology"/>
<evidence type="ECO:0000256" key="3">
    <source>
        <dbReference type="SAM" id="MobiDB-lite"/>
    </source>
</evidence>
<protein>
    <submittedName>
        <fullName evidence="6">Beta-taxilin isoform X1</fullName>
    </submittedName>
    <submittedName>
        <fullName evidence="4">Taxilin beta</fullName>
    </submittedName>
</protein>
<feature type="coiled-coil region" evidence="2">
    <location>
        <begin position="329"/>
        <end position="356"/>
    </location>
</feature>
<dbReference type="KEGG" id="xtr:100495851"/>
<feature type="coiled-coil region" evidence="2">
    <location>
        <begin position="170"/>
        <end position="303"/>
    </location>
</feature>
<dbReference type="OrthoDB" id="425555at2759"/>
<dbReference type="CTD" id="167838"/>
<feature type="coiled-coil region" evidence="2">
    <location>
        <begin position="403"/>
        <end position="486"/>
    </location>
</feature>
<evidence type="ECO:0000313" key="4">
    <source>
        <dbReference type="Ensembl" id="ENSXETP00000083458"/>
    </source>
</evidence>
<keyword evidence="5" id="KW-1185">Reference proteome</keyword>
<reference evidence="6" key="3">
    <citation type="submission" date="2025-04" db="UniProtKB">
        <authorList>
            <consortium name="RefSeq"/>
        </authorList>
    </citation>
    <scope>IDENTIFICATION</scope>
    <source>
        <strain evidence="6">Nigerian</strain>
        <tissue evidence="6">Liver and blood</tissue>
    </source>
</reference>
<comment type="similarity">
    <text evidence="1">Belongs to the taxilin family.</text>
</comment>
<dbReference type="GeneID" id="100495851"/>
<name>A0A6I8RER9_XENTR</name>
<feature type="compositionally biased region" description="Basic and acidic residues" evidence="3">
    <location>
        <begin position="572"/>
        <end position="581"/>
    </location>
</feature>
<organism evidence="4">
    <name type="scientific">Xenopus tropicalis</name>
    <name type="common">Western clawed frog</name>
    <name type="synonym">Silurana tropicalis</name>
    <dbReference type="NCBI Taxonomy" id="8364"/>
    <lineage>
        <taxon>Eukaryota</taxon>
        <taxon>Metazoa</taxon>
        <taxon>Chordata</taxon>
        <taxon>Craniata</taxon>
        <taxon>Vertebrata</taxon>
        <taxon>Euteleostomi</taxon>
        <taxon>Amphibia</taxon>
        <taxon>Batrachia</taxon>
        <taxon>Anura</taxon>
        <taxon>Pipoidea</taxon>
        <taxon>Pipidae</taxon>
        <taxon>Xenopodinae</taxon>
        <taxon>Xenopus</taxon>
        <taxon>Silurana</taxon>
    </lineage>
</organism>
<feature type="compositionally biased region" description="Acidic residues" evidence="3">
    <location>
        <begin position="584"/>
        <end position="593"/>
    </location>
</feature>
<evidence type="ECO:0000256" key="2">
    <source>
        <dbReference type="SAM" id="Coils"/>
    </source>
</evidence>
<dbReference type="AlphaFoldDB" id="A0A6I8RER9"/>
<dbReference type="OMA" id="SPKMEAN"/>
<keyword evidence="2" id="KW-0175">Coiled coil</keyword>
<evidence type="ECO:0000313" key="7">
    <source>
        <dbReference type="Xenbase" id="XB-GENE-876994"/>
    </source>
</evidence>
<dbReference type="AGR" id="Xenbase:XB-GENE-876994"/>
<evidence type="ECO:0000256" key="1">
    <source>
        <dbReference type="ARBA" id="ARBA00009550"/>
    </source>
</evidence>
<reference evidence="4" key="2">
    <citation type="submission" date="2020-05" db="UniProtKB">
        <authorList>
            <consortium name="Ensembl"/>
        </authorList>
    </citation>
    <scope>IDENTIFICATION</scope>
</reference>
<dbReference type="RefSeq" id="XP_002937003.2">
    <property type="nucleotide sequence ID" value="XM_002936957.5"/>
</dbReference>
<accession>A0A6I8RER9</accession>
<dbReference type="PANTHER" id="PTHR16127">
    <property type="entry name" value="TAXILIN"/>
    <property type="match status" value="1"/>
</dbReference>
<dbReference type="Xenbase" id="XB-GENE-876994">
    <property type="gene designation" value="txlnb"/>
</dbReference>
<dbReference type="Proteomes" id="UP000008143">
    <property type="component" value="Chromosome 5"/>
</dbReference>
<dbReference type="Bgee" id="ENSXETG00000039240">
    <property type="expression patterns" value="Expressed in skeletal muscle tissue and 11 other cell types or tissues"/>
</dbReference>
<evidence type="ECO:0000313" key="5">
    <source>
        <dbReference type="Proteomes" id="UP000008143"/>
    </source>
</evidence>